<accession>A0A2T0VAS2</accession>
<evidence type="ECO:0000313" key="11">
    <source>
        <dbReference type="Proteomes" id="UP000237983"/>
    </source>
</evidence>
<dbReference type="EC" id="1.-.-.-" evidence="7"/>
<feature type="domain" description="Nitroreductase" evidence="9">
    <location>
        <begin position="8"/>
        <end position="158"/>
    </location>
</feature>
<dbReference type="InterPro" id="IPR000415">
    <property type="entry name" value="Nitroreductase-like"/>
</dbReference>
<evidence type="ECO:0000256" key="8">
    <source>
        <dbReference type="PIRSR" id="PIRSR000232-1"/>
    </source>
</evidence>
<protein>
    <recommendedName>
        <fullName evidence="7">Putative NAD(P)H nitroreductase</fullName>
        <ecNumber evidence="7">1.-.-.-</ecNumber>
    </recommendedName>
</protein>
<dbReference type="EMBL" id="PVTL01000007">
    <property type="protein sequence ID" value="PRY67168.1"/>
    <property type="molecule type" value="Genomic_DNA"/>
</dbReference>
<dbReference type="PANTHER" id="PTHR43821">
    <property type="entry name" value="NAD(P)H NITROREDUCTASE YDJA-RELATED"/>
    <property type="match status" value="1"/>
</dbReference>
<dbReference type="AlphaFoldDB" id="A0A2T0VAS2"/>
<keyword evidence="6 7" id="KW-0520">NAD</keyword>
<reference evidence="10 11" key="1">
    <citation type="submission" date="2018-03" db="EMBL/GenBank/DDBJ databases">
        <title>Genomic Encyclopedia of Type Strains, Phase III (KMG-III): the genomes of soil and plant-associated and newly described type strains.</title>
        <authorList>
            <person name="Whitman W."/>
        </authorList>
    </citation>
    <scope>NUCLEOTIDE SEQUENCE [LARGE SCALE GENOMIC DNA]</scope>
    <source>
        <strain evidence="10 11">CGMCC 1.12484</strain>
    </source>
</reference>
<keyword evidence="5 7" id="KW-0560">Oxidoreductase</keyword>
<proteinExistence type="inferred from homology"/>
<dbReference type="GO" id="GO:0016491">
    <property type="term" value="F:oxidoreductase activity"/>
    <property type="evidence" value="ECO:0007669"/>
    <property type="project" value="UniProtKB-UniRule"/>
</dbReference>
<comment type="similarity">
    <text evidence="1 7">Belongs to the nitroreductase family.</text>
</comment>
<evidence type="ECO:0000256" key="5">
    <source>
        <dbReference type="ARBA" id="ARBA00023002"/>
    </source>
</evidence>
<gene>
    <name evidence="10" type="ORF">B0I08_10762</name>
</gene>
<keyword evidence="4 7" id="KW-0521">NADP</keyword>
<keyword evidence="11" id="KW-1185">Reference proteome</keyword>
<comment type="cofactor">
    <cofactor evidence="8">
        <name>FMN</name>
        <dbReference type="ChEBI" id="CHEBI:58210"/>
    </cofactor>
    <text evidence="8">Binds 1 FMN per subunit.</text>
</comment>
<comment type="caution">
    <text evidence="10">The sequence shown here is derived from an EMBL/GenBank/DDBJ whole genome shotgun (WGS) entry which is preliminary data.</text>
</comment>
<dbReference type="RefSeq" id="WP_106213661.1">
    <property type="nucleotide sequence ID" value="NZ_PVTL01000007.1"/>
</dbReference>
<dbReference type="PIRSF" id="PIRSF000232">
    <property type="entry name" value="YdjA"/>
    <property type="match status" value="1"/>
</dbReference>
<feature type="binding site" description="in other chain" evidence="8">
    <location>
        <begin position="10"/>
        <end position="12"/>
    </location>
    <ligand>
        <name>FMN</name>
        <dbReference type="ChEBI" id="CHEBI:58210"/>
        <note>ligand shared between dimeric partners</note>
    </ligand>
</feature>
<dbReference type="OrthoDB" id="3268470at2"/>
<keyword evidence="2 7" id="KW-0285">Flavoprotein</keyword>
<organism evidence="10 11">
    <name type="scientific">Glaciihabitans tibetensis</name>
    <dbReference type="NCBI Taxonomy" id="1266600"/>
    <lineage>
        <taxon>Bacteria</taxon>
        <taxon>Bacillati</taxon>
        <taxon>Actinomycetota</taxon>
        <taxon>Actinomycetes</taxon>
        <taxon>Micrococcales</taxon>
        <taxon>Microbacteriaceae</taxon>
        <taxon>Glaciihabitans</taxon>
    </lineage>
</organism>
<dbReference type="SUPFAM" id="SSF55469">
    <property type="entry name" value="FMN-dependent nitroreductase-like"/>
    <property type="match status" value="1"/>
</dbReference>
<evidence type="ECO:0000256" key="4">
    <source>
        <dbReference type="ARBA" id="ARBA00022857"/>
    </source>
</evidence>
<evidence type="ECO:0000256" key="2">
    <source>
        <dbReference type="ARBA" id="ARBA00022630"/>
    </source>
</evidence>
<dbReference type="InterPro" id="IPR029479">
    <property type="entry name" value="Nitroreductase"/>
</dbReference>
<keyword evidence="3 7" id="KW-0288">FMN</keyword>
<dbReference type="Proteomes" id="UP000237983">
    <property type="component" value="Unassembled WGS sequence"/>
</dbReference>
<evidence type="ECO:0000313" key="10">
    <source>
        <dbReference type="EMBL" id="PRY67168.1"/>
    </source>
</evidence>
<evidence type="ECO:0000256" key="1">
    <source>
        <dbReference type="ARBA" id="ARBA00007118"/>
    </source>
</evidence>
<dbReference type="InterPro" id="IPR026021">
    <property type="entry name" value="YdjA-like"/>
</dbReference>
<evidence type="ECO:0000256" key="3">
    <source>
        <dbReference type="ARBA" id="ARBA00022643"/>
    </source>
</evidence>
<dbReference type="Gene3D" id="3.40.109.10">
    <property type="entry name" value="NADH Oxidase"/>
    <property type="match status" value="1"/>
</dbReference>
<evidence type="ECO:0000259" key="9">
    <source>
        <dbReference type="Pfam" id="PF00881"/>
    </source>
</evidence>
<dbReference type="InterPro" id="IPR052530">
    <property type="entry name" value="NAD(P)H_nitroreductase"/>
</dbReference>
<evidence type="ECO:0000256" key="6">
    <source>
        <dbReference type="ARBA" id="ARBA00023027"/>
    </source>
</evidence>
<feature type="binding site" description="in other chain" evidence="8">
    <location>
        <begin position="128"/>
        <end position="130"/>
    </location>
    <ligand>
        <name>FMN</name>
        <dbReference type="ChEBI" id="CHEBI:58210"/>
        <note>ligand shared between dimeric partners</note>
    </ligand>
</feature>
<dbReference type="Pfam" id="PF00881">
    <property type="entry name" value="Nitroreductase"/>
    <property type="match status" value="1"/>
</dbReference>
<evidence type="ECO:0000256" key="7">
    <source>
        <dbReference type="PIRNR" id="PIRNR000232"/>
    </source>
</evidence>
<name>A0A2T0VAS2_9MICO</name>
<sequence length="181" mass="19521">MSLLDAVAARKSHSKVTSDAPTHAELLPLVAAAASVADYGSLRPWRLIELRDDARSRLGTAFAEAVGLEGHHAEKLASKPLRASLLIAVVAVNKPSHKVLPWEQDVATAGVAHTLSLLLHDAGWGVMWRTGPHVDAPAVRELHGLADNERLFGWLYVGGLPEKVKPEKKSKFDPESVLSQL</sequence>
<dbReference type="PANTHER" id="PTHR43821:SF1">
    <property type="entry name" value="NAD(P)H NITROREDUCTASE YDJA-RELATED"/>
    <property type="match status" value="1"/>
</dbReference>